<evidence type="ECO:0000313" key="9">
    <source>
        <dbReference type="Proteomes" id="UP000664218"/>
    </source>
</evidence>
<dbReference type="InterPro" id="IPR050146">
    <property type="entry name" value="Type-I_3-dehydroquinase"/>
</dbReference>
<comment type="catalytic activity">
    <reaction evidence="1">
        <text>3-dehydroquinate = 3-dehydroshikimate + H2O</text>
        <dbReference type="Rhea" id="RHEA:21096"/>
        <dbReference type="ChEBI" id="CHEBI:15377"/>
        <dbReference type="ChEBI" id="CHEBI:16630"/>
        <dbReference type="ChEBI" id="CHEBI:32364"/>
        <dbReference type="EC" id="4.2.1.10"/>
    </reaction>
</comment>
<name>A0A939H7Y1_9CLOT</name>
<keyword evidence="3" id="KW-0028">Amino-acid biosynthesis</keyword>
<evidence type="ECO:0000313" key="8">
    <source>
        <dbReference type="EMBL" id="MBO1263643.1"/>
    </source>
</evidence>
<dbReference type="GO" id="GO:0009073">
    <property type="term" value="P:aromatic amino acid family biosynthetic process"/>
    <property type="evidence" value="ECO:0007669"/>
    <property type="project" value="UniProtKB-KW"/>
</dbReference>
<dbReference type="InterPro" id="IPR001381">
    <property type="entry name" value="DHquinase_I"/>
</dbReference>
<dbReference type="AlphaFoldDB" id="A0A939H7Y1"/>
<evidence type="ECO:0000256" key="3">
    <source>
        <dbReference type="ARBA" id="ARBA00023141"/>
    </source>
</evidence>
<dbReference type="NCBIfam" id="TIGR01093">
    <property type="entry name" value="aroD"/>
    <property type="match status" value="1"/>
</dbReference>
<evidence type="ECO:0000256" key="4">
    <source>
        <dbReference type="ARBA" id="ARBA00023239"/>
    </source>
</evidence>
<evidence type="ECO:0000256" key="7">
    <source>
        <dbReference type="SAM" id="MobiDB-lite"/>
    </source>
</evidence>
<dbReference type="SUPFAM" id="SSF51569">
    <property type="entry name" value="Aldolase"/>
    <property type="match status" value="1"/>
</dbReference>
<dbReference type="GO" id="GO:0003855">
    <property type="term" value="F:3-dehydroquinate dehydratase activity"/>
    <property type="evidence" value="ECO:0007669"/>
    <property type="project" value="UniProtKB-EC"/>
</dbReference>
<dbReference type="GO" id="GO:0046279">
    <property type="term" value="P:3,4-dihydroxybenzoate biosynthetic process"/>
    <property type="evidence" value="ECO:0007669"/>
    <property type="project" value="TreeGrafter"/>
</dbReference>
<keyword evidence="9" id="KW-1185">Reference proteome</keyword>
<feature type="region of interest" description="Disordered" evidence="7">
    <location>
        <begin position="227"/>
        <end position="259"/>
    </location>
</feature>
<keyword evidence="3" id="KW-0057">Aromatic amino acid biosynthesis</keyword>
<dbReference type="FunFam" id="3.20.20.70:FF:000047">
    <property type="entry name" value="3-dehydroquinate dehydratase"/>
    <property type="match status" value="1"/>
</dbReference>
<dbReference type="CDD" id="cd00502">
    <property type="entry name" value="DHQase_I"/>
    <property type="match status" value="1"/>
</dbReference>
<accession>A0A939H7Y1</accession>
<evidence type="ECO:0000256" key="1">
    <source>
        <dbReference type="ARBA" id="ARBA00001864"/>
    </source>
</evidence>
<feature type="compositionally biased region" description="Basic and acidic residues" evidence="7">
    <location>
        <begin position="250"/>
        <end position="259"/>
    </location>
</feature>
<dbReference type="Pfam" id="PF01487">
    <property type="entry name" value="DHquinase_I"/>
    <property type="match status" value="1"/>
</dbReference>
<dbReference type="PANTHER" id="PTHR43699:SF1">
    <property type="entry name" value="3-DEHYDROQUINATE DEHYDRATASE"/>
    <property type="match status" value="1"/>
</dbReference>
<dbReference type="Proteomes" id="UP000664218">
    <property type="component" value="Unassembled WGS sequence"/>
</dbReference>
<dbReference type="InterPro" id="IPR013785">
    <property type="entry name" value="Aldolase_TIM"/>
</dbReference>
<gene>
    <name evidence="8" type="primary">aroD</name>
    <name evidence="8" type="ORF">J3A84_01130</name>
</gene>
<proteinExistence type="predicted"/>
<dbReference type="RefSeq" id="WP_207598156.1">
    <property type="nucleotide sequence ID" value="NZ_JAFNJU010000001.1"/>
</dbReference>
<sequence>MKPLKIGDVLFDDGAFNVCITLTPGTVDELRKDLYSLKGRVFRIIEWRADYLLLTSRLSEEIEAGLRLIKEAFPEKPLIFTYRWKEEGGQTSLEPKELYRIRREIVEQNLADIMDIEMYWFRNAQNEENLDAYFSLVKEAKGKGMKVLLSWHDFSTTPDEEQLLRIFRTQEKLGADLAKIAVAAVVESDLDRLMKASFRTAKSLAIPHIALSMGDLGKKSRYDRKKSMSSVTFAPVHNPSAPGQLPLDELQERLNEEQE</sequence>
<protein>
    <recommendedName>
        <fullName evidence="6">3-dehydroquinate dehydratase</fullName>
        <ecNumber evidence="2">4.2.1.10</ecNumber>
    </recommendedName>
</protein>
<evidence type="ECO:0000256" key="6">
    <source>
        <dbReference type="ARBA" id="ARBA00073643"/>
    </source>
</evidence>
<keyword evidence="5" id="KW-0704">Schiff base</keyword>
<reference evidence="8" key="1">
    <citation type="submission" date="2021-03" db="EMBL/GenBank/DDBJ databases">
        <title>Proteiniclasticum marinus sp. nov., isolated from tidal flat sediment.</title>
        <authorList>
            <person name="Namirimu T."/>
            <person name="Yang J.-A."/>
            <person name="Yang S.-H."/>
            <person name="Kim Y.-J."/>
            <person name="Kwon K.K."/>
        </authorList>
    </citation>
    <scope>NUCLEOTIDE SEQUENCE</scope>
    <source>
        <strain evidence="8">SCR006</strain>
    </source>
</reference>
<comment type="caution">
    <text evidence="8">The sequence shown here is derived from an EMBL/GenBank/DDBJ whole genome shotgun (WGS) entry which is preliminary data.</text>
</comment>
<evidence type="ECO:0000256" key="2">
    <source>
        <dbReference type="ARBA" id="ARBA00012060"/>
    </source>
</evidence>
<organism evidence="8 9">
    <name type="scientific">Proteiniclasticum aestuarii</name>
    <dbReference type="NCBI Taxonomy" id="2817862"/>
    <lineage>
        <taxon>Bacteria</taxon>
        <taxon>Bacillati</taxon>
        <taxon>Bacillota</taxon>
        <taxon>Clostridia</taxon>
        <taxon>Eubacteriales</taxon>
        <taxon>Clostridiaceae</taxon>
        <taxon>Proteiniclasticum</taxon>
    </lineage>
</organism>
<dbReference type="PANTHER" id="PTHR43699">
    <property type="entry name" value="3-DEHYDROQUINATE DEHYDRATASE"/>
    <property type="match status" value="1"/>
</dbReference>
<evidence type="ECO:0000256" key="5">
    <source>
        <dbReference type="ARBA" id="ARBA00023270"/>
    </source>
</evidence>
<dbReference type="EMBL" id="JAFNJU010000001">
    <property type="protein sequence ID" value="MBO1263643.1"/>
    <property type="molecule type" value="Genomic_DNA"/>
</dbReference>
<keyword evidence="4 8" id="KW-0456">Lyase</keyword>
<dbReference type="EC" id="4.2.1.10" evidence="2"/>
<dbReference type="Gene3D" id="3.20.20.70">
    <property type="entry name" value="Aldolase class I"/>
    <property type="match status" value="1"/>
</dbReference>